<accession>A0A235CF15</accession>
<comment type="caution">
    <text evidence="1">The sequence shown here is derived from an EMBL/GenBank/DDBJ whole genome shotgun (WGS) entry which is preliminary data.</text>
</comment>
<dbReference type="EMBL" id="SODO01000009">
    <property type="protein sequence ID" value="TDW58423.1"/>
    <property type="molecule type" value="Genomic_DNA"/>
</dbReference>
<dbReference type="RefSeq" id="WP_094279099.1">
    <property type="nucleotide sequence ID" value="NZ_NQJF01000011.1"/>
</dbReference>
<dbReference type="AlphaFoldDB" id="A0A235CF15"/>
<evidence type="ECO:0000313" key="2">
    <source>
        <dbReference type="EMBL" id="TDW58423.1"/>
    </source>
</evidence>
<protein>
    <submittedName>
        <fullName evidence="1">STAS/SEC14 domain-containing protein</fullName>
    </submittedName>
    <submittedName>
        <fullName evidence="2">SpoIIAA-like protein</fullName>
    </submittedName>
</protein>
<dbReference type="Proteomes" id="UP000295058">
    <property type="component" value="Unassembled WGS sequence"/>
</dbReference>
<dbReference type="OrthoDB" id="555504at2"/>
<dbReference type="Proteomes" id="UP000243640">
    <property type="component" value="Unassembled WGS sequence"/>
</dbReference>
<gene>
    <name evidence="1" type="ORF">B6S09_13935</name>
    <name evidence="2" type="ORF">LY04_02526</name>
</gene>
<dbReference type="SUPFAM" id="SSF52091">
    <property type="entry name" value="SpoIIaa-like"/>
    <property type="match status" value="1"/>
</dbReference>
<keyword evidence="4" id="KW-1185">Reference proteome</keyword>
<dbReference type="Gene3D" id="3.40.50.10600">
    <property type="entry name" value="SpoIIaa-like domains"/>
    <property type="match status" value="1"/>
</dbReference>
<proteinExistence type="predicted"/>
<evidence type="ECO:0000313" key="3">
    <source>
        <dbReference type="Proteomes" id="UP000243640"/>
    </source>
</evidence>
<reference evidence="2 4" key="2">
    <citation type="submission" date="2019-03" db="EMBL/GenBank/DDBJ databases">
        <title>Genomic Encyclopedia of Archaeal and Bacterial Type Strains, Phase II (KMG-II): from individual species to whole genera.</title>
        <authorList>
            <person name="Goeker M."/>
        </authorList>
    </citation>
    <scope>NUCLEOTIDE SEQUENCE [LARGE SCALE GENOMIC DNA]</scope>
    <source>
        <strain evidence="2 4">DSM 15594</strain>
    </source>
</reference>
<evidence type="ECO:0000313" key="4">
    <source>
        <dbReference type="Proteomes" id="UP000295058"/>
    </source>
</evidence>
<organism evidence="1 3">
    <name type="scientific">Oceanimonas baumannii</name>
    <dbReference type="NCBI Taxonomy" id="129578"/>
    <lineage>
        <taxon>Bacteria</taxon>
        <taxon>Pseudomonadati</taxon>
        <taxon>Pseudomonadota</taxon>
        <taxon>Gammaproteobacteria</taxon>
        <taxon>Aeromonadales</taxon>
        <taxon>Aeromonadaceae</taxon>
        <taxon>Oceanimonas</taxon>
    </lineage>
</organism>
<dbReference type="EMBL" id="NQJF01000011">
    <property type="protein sequence ID" value="OYD23150.1"/>
    <property type="molecule type" value="Genomic_DNA"/>
</dbReference>
<name>A0A235CF15_9GAMM</name>
<reference evidence="1 3" key="1">
    <citation type="submission" date="2017-08" db="EMBL/GenBank/DDBJ databases">
        <title>Draft Genome Sequence of the Marine Bacterium Oceanimonas baumannii ATCC 700832.</title>
        <authorList>
            <person name="Mcclelland W.D."/>
            <person name="Brennan M.A."/>
            <person name="Trachtenberg A.M."/>
            <person name="Maclea K.S."/>
        </authorList>
    </citation>
    <scope>NUCLEOTIDE SEQUENCE [LARGE SCALE GENOMIC DNA]</scope>
    <source>
        <strain evidence="1 3">ATCC 700832</strain>
    </source>
</reference>
<dbReference type="InterPro" id="IPR021866">
    <property type="entry name" value="SpoIIAA-like"/>
</dbReference>
<dbReference type="Pfam" id="PF11964">
    <property type="entry name" value="SpoIIAA-like"/>
    <property type="match status" value="1"/>
</dbReference>
<sequence>MTNEHHGISIGIERFGSEFLLVFRATGKLTHEDYQAITPFLDAALAGVKGKHVKVLVDISSFAGWELRAAWDDFKLGVKMGSQIEKVAIYGDKNWQELASRVGSWFISGEVHSFNDYGAAIEWLKG</sequence>
<dbReference type="InterPro" id="IPR038396">
    <property type="entry name" value="SpoIIAA-like_sf"/>
</dbReference>
<dbReference type="InterPro" id="IPR036513">
    <property type="entry name" value="STAS_dom_sf"/>
</dbReference>
<evidence type="ECO:0000313" key="1">
    <source>
        <dbReference type="EMBL" id="OYD23150.1"/>
    </source>
</evidence>